<dbReference type="RefSeq" id="WP_048014728.1">
    <property type="nucleotide sequence ID" value="NZ_JBDOCU010000001.1"/>
</dbReference>
<dbReference type="Gene3D" id="3.40.50.1820">
    <property type="entry name" value="alpha/beta hydrolase"/>
    <property type="match status" value="1"/>
</dbReference>
<keyword evidence="1" id="KW-0378">Hydrolase</keyword>
<feature type="domain" description="AB hydrolase-1" evidence="2">
    <location>
        <begin position="55"/>
        <end position="185"/>
    </location>
</feature>
<gene>
    <name evidence="3" type="ORF">AV649_05780</name>
</gene>
<protein>
    <recommendedName>
        <fullName evidence="2">AB hydrolase-1 domain-containing protein</fullName>
    </recommendedName>
</protein>
<dbReference type="GO" id="GO:0016787">
    <property type="term" value="F:hydrolase activity"/>
    <property type="evidence" value="ECO:0007669"/>
    <property type="project" value="UniProtKB-KW"/>
</dbReference>
<dbReference type="PATRIC" id="fig|189381.11.peg.3442"/>
<dbReference type="Pfam" id="PF00561">
    <property type="entry name" value="Abhydrolase_1"/>
    <property type="match status" value="1"/>
</dbReference>
<dbReference type="InterPro" id="IPR000073">
    <property type="entry name" value="AB_hydrolase_1"/>
</dbReference>
<name>A0A165J970_9BACI</name>
<accession>A0A165J970</accession>
<dbReference type="InterPro" id="IPR050266">
    <property type="entry name" value="AB_hydrolase_sf"/>
</dbReference>
<proteinExistence type="predicted"/>
<dbReference type="Proteomes" id="UP000076510">
    <property type="component" value="Unassembled WGS sequence"/>
</dbReference>
<comment type="caution">
    <text evidence="3">The sequence shown here is derived from an EMBL/GenBank/DDBJ whole genome shotgun (WGS) entry which is preliminary data.</text>
</comment>
<dbReference type="EMBL" id="LQQY01000034">
    <property type="protein sequence ID" value="KZE45682.1"/>
    <property type="molecule type" value="Genomic_DNA"/>
</dbReference>
<dbReference type="PANTHER" id="PTHR43798:SF31">
    <property type="entry name" value="AB HYDROLASE SUPERFAMILY PROTEIN YCLE"/>
    <property type="match status" value="1"/>
</dbReference>
<evidence type="ECO:0000313" key="4">
    <source>
        <dbReference type="Proteomes" id="UP000076510"/>
    </source>
</evidence>
<evidence type="ECO:0000256" key="1">
    <source>
        <dbReference type="ARBA" id="ARBA00022801"/>
    </source>
</evidence>
<sequence length="313" mass="35513">MDKWIHRVITCLFFPASLVNMIVRLKDKKPPYGKVIQTARGAFHVIENGSGPVTVVFDAGLSGHAMQWHRVQEELSRFTHTISFDRGGYGWSEPRHGAHDAKGAGEDLDAILDALHCHSTLLLVAHSYGGLNARLYSSLHRERVKGLVLVDTVHEDRYTLNAMTDRRRKEWRNMLRGMRFAHYFSRTGFPRLFTEKVGGDFLFPELQEWHPAIGYRPEAYEAVFNELKDSALSAEQIRHCPPLDPSLPLTLIQARHTDPEWQGYVKKLKLLTKDPTIIETPHGHSIQMENPALVTGAILDTLRGIEHEETGQA</sequence>
<evidence type="ECO:0000259" key="2">
    <source>
        <dbReference type="Pfam" id="PF00561"/>
    </source>
</evidence>
<dbReference type="SUPFAM" id="SSF53474">
    <property type="entry name" value="alpha/beta-Hydrolases"/>
    <property type="match status" value="1"/>
</dbReference>
<organism evidence="3 4">
    <name type="scientific">Rossellomorea marisflavi</name>
    <dbReference type="NCBI Taxonomy" id="189381"/>
    <lineage>
        <taxon>Bacteria</taxon>
        <taxon>Bacillati</taxon>
        <taxon>Bacillota</taxon>
        <taxon>Bacilli</taxon>
        <taxon>Bacillales</taxon>
        <taxon>Bacillaceae</taxon>
        <taxon>Rossellomorea</taxon>
    </lineage>
</organism>
<dbReference type="AlphaFoldDB" id="A0A165J970"/>
<dbReference type="InterPro" id="IPR029058">
    <property type="entry name" value="AB_hydrolase_fold"/>
</dbReference>
<evidence type="ECO:0000313" key="3">
    <source>
        <dbReference type="EMBL" id="KZE45682.1"/>
    </source>
</evidence>
<dbReference type="GO" id="GO:0016020">
    <property type="term" value="C:membrane"/>
    <property type="evidence" value="ECO:0007669"/>
    <property type="project" value="TreeGrafter"/>
</dbReference>
<reference evidence="4" key="1">
    <citation type="submission" date="2016-01" db="EMBL/GenBank/DDBJ databases">
        <title>Whole genome sequencing of Bhargavaea cecembensis T14.</title>
        <authorList>
            <person name="Hong K.W."/>
        </authorList>
    </citation>
    <scope>NUCLEOTIDE SEQUENCE [LARGE SCALE GENOMIC DNA]</scope>
    <source>
        <strain evidence="4">M19</strain>
    </source>
</reference>
<dbReference type="PANTHER" id="PTHR43798">
    <property type="entry name" value="MONOACYLGLYCEROL LIPASE"/>
    <property type="match status" value="1"/>
</dbReference>